<proteinExistence type="predicted"/>
<accession>A0A8J4EVM4</accession>
<organism evidence="3 4">
    <name type="scientific">Volvox africanus</name>
    <dbReference type="NCBI Taxonomy" id="51714"/>
    <lineage>
        <taxon>Eukaryota</taxon>
        <taxon>Viridiplantae</taxon>
        <taxon>Chlorophyta</taxon>
        <taxon>core chlorophytes</taxon>
        <taxon>Chlorophyceae</taxon>
        <taxon>CS clade</taxon>
        <taxon>Chlamydomonadales</taxon>
        <taxon>Volvocaceae</taxon>
        <taxon>Volvox</taxon>
    </lineage>
</organism>
<gene>
    <name evidence="3" type="ORF">Vafri_2735</name>
</gene>
<evidence type="ECO:0000256" key="2">
    <source>
        <dbReference type="SAM" id="SignalP"/>
    </source>
</evidence>
<keyword evidence="2" id="KW-0732">Signal</keyword>
<protein>
    <submittedName>
        <fullName evidence="3">Uncharacterized protein</fullName>
    </submittedName>
</protein>
<dbReference type="Gene3D" id="3.30.70.330">
    <property type="match status" value="1"/>
</dbReference>
<feature type="region of interest" description="Disordered" evidence="1">
    <location>
        <begin position="23"/>
        <end position="45"/>
    </location>
</feature>
<evidence type="ECO:0000313" key="3">
    <source>
        <dbReference type="EMBL" id="GIL45502.1"/>
    </source>
</evidence>
<sequence length="476" mass="47374">MTGTTFARLLRLVAARAAMQSGGATADGGSGTGSSGAAATADIPAAPSVPNSEADALLQPLGPYRGRVHVMKSDLLYADMYGTDPIPSRPAVVYVAGFGTQTRPSFLIQRFNSVGFSPVQVCMLMAPNGGAIGAFVQLSRPDVVPRALQALRKRFASWTLLTFAEYYQSRLQQQQQEAVTAVAGGSSGVTAAGTAAGAAGRAAPRMIRTASNSAALAGGSRDTAEADSVGPGGKVQRKGDIGMLSGTAPRADGAAAAAATAAAASSDAPESRNRQQAGSAVMNKRQRLQAFTQVVAAAAGTSGALPLRPKAVETAGAGSADEEAGSRAAEEAAAMSTSAGPITAVVTGRAAGVAVDGDAGGGVTQSGVQPRAGTFGRTAEGTDPTRLTSDRERPDVAGSGGPAAAVGSGVSEDEATASSKADAPVDPEAAQRAVARLRNLALAAQRLKGLSVKDELHGGAADSGGLSLQRPGRPAR</sequence>
<evidence type="ECO:0000256" key="1">
    <source>
        <dbReference type="SAM" id="MobiDB-lite"/>
    </source>
</evidence>
<dbReference type="EMBL" id="BNCO01000003">
    <property type="protein sequence ID" value="GIL45502.1"/>
    <property type="molecule type" value="Genomic_DNA"/>
</dbReference>
<feature type="region of interest" description="Disordered" evidence="1">
    <location>
        <begin position="451"/>
        <end position="476"/>
    </location>
</feature>
<feature type="region of interest" description="Disordered" evidence="1">
    <location>
        <begin position="262"/>
        <end position="283"/>
    </location>
</feature>
<dbReference type="Proteomes" id="UP000747399">
    <property type="component" value="Unassembled WGS sequence"/>
</dbReference>
<feature type="region of interest" description="Disordered" evidence="1">
    <location>
        <begin position="213"/>
        <end position="247"/>
    </location>
</feature>
<feature type="compositionally biased region" description="Gly residues" evidence="1">
    <location>
        <begin position="25"/>
        <end position="34"/>
    </location>
</feature>
<dbReference type="InterPro" id="IPR012677">
    <property type="entry name" value="Nucleotide-bd_a/b_plait_sf"/>
</dbReference>
<feature type="signal peptide" evidence="2">
    <location>
        <begin position="1"/>
        <end position="15"/>
    </location>
</feature>
<feature type="region of interest" description="Disordered" evidence="1">
    <location>
        <begin position="359"/>
        <end position="430"/>
    </location>
</feature>
<feature type="chain" id="PRO_5035295837" evidence="2">
    <location>
        <begin position="16"/>
        <end position="476"/>
    </location>
</feature>
<evidence type="ECO:0000313" key="4">
    <source>
        <dbReference type="Proteomes" id="UP000747399"/>
    </source>
</evidence>
<keyword evidence="4" id="KW-1185">Reference proteome</keyword>
<comment type="caution">
    <text evidence="3">The sequence shown here is derived from an EMBL/GenBank/DDBJ whole genome shotgun (WGS) entry which is preliminary data.</text>
</comment>
<feature type="compositionally biased region" description="Low complexity" evidence="1">
    <location>
        <begin position="35"/>
        <end position="45"/>
    </location>
</feature>
<reference evidence="3" key="1">
    <citation type="journal article" date="2021" name="Proc. Natl. Acad. Sci. U.S.A.">
        <title>Three genomes in the algal genus Volvox reveal the fate of a haploid sex-determining region after a transition to homothallism.</title>
        <authorList>
            <person name="Yamamoto K."/>
            <person name="Hamaji T."/>
            <person name="Kawai-Toyooka H."/>
            <person name="Matsuzaki R."/>
            <person name="Takahashi F."/>
            <person name="Nishimura Y."/>
            <person name="Kawachi M."/>
            <person name="Noguchi H."/>
            <person name="Minakuchi Y."/>
            <person name="Umen J.G."/>
            <person name="Toyoda A."/>
            <person name="Nozaki H."/>
        </authorList>
    </citation>
    <scope>NUCLEOTIDE SEQUENCE</scope>
    <source>
        <strain evidence="3">NIES-3780</strain>
    </source>
</reference>
<dbReference type="AlphaFoldDB" id="A0A8J4EVM4"/>
<feature type="region of interest" description="Disordered" evidence="1">
    <location>
        <begin position="313"/>
        <end position="338"/>
    </location>
</feature>
<name>A0A8J4EVM4_9CHLO</name>